<organism evidence="1 2">
    <name type="scientific">Hygrophoropsis aurantiaca</name>
    <dbReference type="NCBI Taxonomy" id="72124"/>
    <lineage>
        <taxon>Eukaryota</taxon>
        <taxon>Fungi</taxon>
        <taxon>Dikarya</taxon>
        <taxon>Basidiomycota</taxon>
        <taxon>Agaricomycotina</taxon>
        <taxon>Agaricomycetes</taxon>
        <taxon>Agaricomycetidae</taxon>
        <taxon>Boletales</taxon>
        <taxon>Coniophorineae</taxon>
        <taxon>Hygrophoropsidaceae</taxon>
        <taxon>Hygrophoropsis</taxon>
    </lineage>
</organism>
<name>A0ACB8A2Z3_9AGAM</name>
<evidence type="ECO:0000313" key="2">
    <source>
        <dbReference type="Proteomes" id="UP000790377"/>
    </source>
</evidence>
<evidence type="ECO:0000313" key="1">
    <source>
        <dbReference type="EMBL" id="KAH7907776.1"/>
    </source>
</evidence>
<comment type="caution">
    <text evidence="1">The sequence shown here is derived from an EMBL/GenBank/DDBJ whole genome shotgun (WGS) entry which is preliminary data.</text>
</comment>
<keyword evidence="2" id="KW-1185">Reference proteome</keyword>
<gene>
    <name evidence="1" type="ORF">BJ138DRAFT_1104037</name>
</gene>
<dbReference type="EMBL" id="MU267872">
    <property type="protein sequence ID" value="KAH7907776.1"/>
    <property type="molecule type" value="Genomic_DNA"/>
</dbReference>
<dbReference type="Proteomes" id="UP000790377">
    <property type="component" value="Unassembled WGS sequence"/>
</dbReference>
<accession>A0ACB8A2Z3</accession>
<reference evidence="1" key="1">
    <citation type="journal article" date="2021" name="New Phytol.">
        <title>Evolutionary innovations through gain and loss of genes in the ectomycorrhizal Boletales.</title>
        <authorList>
            <person name="Wu G."/>
            <person name="Miyauchi S."/>
            <person name="Morin E."/>
            <person name="Kuo A."/>
            <person name="Drula E."/>
            <person name="Varga T."/>
            <person name="Kohler A."/>
            <person name="Feng B."/>
            <person name="Cao Y."/>
            <person name="Lipzen A."/>
            <person name="Daum C."/>
            <person name="Hundley H."/>
            <person name="Pangilinan J."/>
            <person name="Johnson J."/>
            <person name="Barry K."/>
            <person name="LaButti K."/>
            <person name="Ng V."/>
            <person name="Ahrendt S."/>
            <person name="Min B."/>
            <person name="Choi I.G."/>
            <person name="Park H."/>
            <person name="Plett J.M."/>
            <person name="Magnuson J."/>
            <person name="Spatafora J.W."/>
            <person name="Nagy L.G."/>
            <person name="Henrissat B."/>
            <person name="Grigoriev I.V."/>
            <person name="Yang Z.L."/>
            <person name="Xu J."/>
            <person name="Martin F.M."/>
        </authorList>
    </citation>
    <scope>NUCLEOTIDE SEQUENCE</scope>
    <source>
        <strain evidence="1">ATCC 28755</strain>
    </source>
</reference>
<sequence>MLSDPPRDIADDNRITHPSLSAFPLSPLNFALNSGRQLTNSSPVEMDLSACGTREAVCVGRKSRRGELGEDGWVVSAGVNSSVGGECETISEPVVFGGLAVFSYEALGAVGELCYSGADSTSELGQGYLPHSPSEEEDRCFVFWWINGACIESYAHSRSTLRMLVSSYVDFPPRMVIGYYYSYVCIRAGVSVLITSGPQAIVCLPSYTAIIAVLGELMLVHSAPGSFEQAFGWFDTRVERVLFRVFVMHGANTKVTSDQPEPASHDHDKSHKEPAINRSCQTPAAKQSEACSDMQ</sequence>
<protein>
    <submittedName>
        <fullName evidence="1">Uncharacterized protein</fullName>
    </submittedName>
</protein>
<proteinExistence type="predicted"/>